<dbReference type="EMBL" id="MU853868">
    <property type="protein sequence ID" value="KAK3936923.1"/>
    <property type="molecule type" value="Genomic_DNA"/>
</dbReference>
<organism evidence="2 3">
    <name type="scientific">Diplogelasinospora grovesii</name>
    <dbReference type="NCBI Taxonomy" id="303347"/>
    <lineage>
        <taxon>Eukaryota</taxon>
        <taxon>Fungi</taxon>
        <taxon>Dikarya</taxon>
        <taxon>Ascomycota</taxon>
        <taxon>Pezizomycotina</taxon>
        <taxon>Sordariomycetes</taxon>
        <taxon>Sordariomycetidae</taxon>
        <taxon>Sordariales</taxon>
        <taxon>Diplogelasinosporaceae</taxon>
        <taxon>Diplogelasinospora</taxon>
    </lineage>
</organism>
<sequence length="286" mass="33064">MTSETRGLVDTEIVYFSRDEQYLSEKPYTTSFPVNDIDGAERDNHKWEIHLTQVRDARNTLETNLDVHGFQYVAWDTALSREDFSSKDSIVSRYYPELLGLIRKHFPRYKKVAFFDNAIRSRDLRYPAAKGAKTAASQPFRFAHVDYTEDGARMKLEDSLGEGSRERLDTTRCDVLNIWRLMNPGPTRDWPLAFCDYSTIDPANDIIKNDIVYVRGLGENCFLQHSPHHKWWYLANQEPHEVAIFRNTCVNDPSAPRGFHCAFSNPLATDADPLRESVEVRLAAFY</sequence>
<name>A0AAN6N323_9PEZI</name>
<dbReference type="PANTHER" id="PTHR34598">
    <property type="entry name" value="BLL6449 PROTEIN"/>
    <property type="match status" value="1"/>
</dbReference>
<proteinExistence type="inferred from homology"/>
<protein>
    <recommendedName>
        <fullName evidence="4">Methyltransferase</fullName>
    </recommendedName>
</protein>
<dbReference type="InterPro" id="IPR044053">
    <property type="entry name" value="AsaB-like"/>
</dbReference>
<comment type="similarity">
    <text evidence="1">Belongs to the asaB hydroxylase/desaturase family.</text>
</comment>
<dbReference type="Proteomes" id="UP001303473">
    <property type="component" value="Unassembled WGS sequence"/>
</dbReference>
<evidence type="ECO:0008006" key="4">
    <source>
        <dbReference type="Google" id="ProtNLM"/>
    </source>
</evidence>
<dbReference type="PANTHER" id="PTHR34598:SF3">
    <property type="entry name" value="OXIDOREDUCTASE AN1597"/>
    <property type="match status" value="1"/>
</dbReference>
<evidence type="ECO:0000313" key="3">
    <source>
        <dbReference type="Proteomes" id="UP001303473"/>
    </source>
</evidence>
<dbReference type="AlphaFoldDB" id="A0AAN6N323"/>
<dbReference type="NCBIfam" id="NF041278">
    <property type="entry name" value="CmcJ_NvfI_EfuI"/>
    <property type="match status" value="1"/>
</dbReference>
<comment type="caution">
    <text evidence="2">The sequence shown here is derived from an EMBL/GenBank/DDBJ whole genome shotgun (WGS) entry which is preliminary data.</text>
</comment>
<keyword evidence="3" id="KW-1185">Reference proteome</keyword>
<dbReference type="GO" id="GO:0016491">
    <property type="term" value="F:oxidoreductase activity"/>
    <property type="evidence" value="ECO:0007669"/>
    <property type="project" value="InterPro"/>
</dbReference>
<evidence type="ECO:0000256" key="1">
    <source>
        <dbReference type="ARBA" id="ARBA00023604"/>
    </source>
</evidence>
<gene>
    <name evidence="2" type="ORF">QBC46DRAFT_393899</name>
</gene>
<evidence type="ECO:0000313" key="2">
    <source>
        <dbReference type="EMBL" id="KAK3936923.1"/>
    </source>
</evidence>
<accession>A0AAN6N323</accession>
<reference evidence="3" key="1">
    <citation type="journal article" date="2023" name="Mol. Phylogenet. Evol.">
        <title>Genome-scale phylogeny and comparative genomics of the fungal order Sordariales.</title>
        <authorList>
            <person name="Hensen N."/>
            <person name="Bonometti L."/>
            <person name="Westerberg I."/>
            <person name="Brannstrom I.O."/>
            <person name="Guillou S."/>
            <person name="Cros-Aarteil S."/>
            <person name="Calhoun S."/>
            <person name="Haridas S."/>
            <person name="Kuo A."/>
            <person name="Mondo S."/>
            <person name="Pangilinan J."/>
            <person name="Riley R."/>
            <person name="LaButti K."/>
            <person name="Andreopoulos B."/>
            <person name="Lipzen A."/>
            <person name="Chen C."/>
            <person name="Yan M."/>
            <person name="Daum C."/>
            <person name="Ng V."/>
            <person name="Clum A."/>
            <person name="Steindorff A."/>
            <person name="Ohm R.A."/>
            <person name="Martin F."/>
            <person name="Silar P."/>
            <person name="Natvig D.O."/>
            <person name="Lalanne C."/>
            <person name="Gautier V."/>
            <person name="Ament-Velasquez S.L."/>
            <person name="Kruys A."/>
            <person name="Hutchinson M.I."/>
            <person name="Powell A.J."/>
            <person name="Barry K."/>
            <person name="Miller A.N."/>
            <person name="Grigoriev I.V."/>
            <person name="Debuchy R."/>
            <person name="Gladieux P."/>
            <person name="Hiltunen Thoren M."/>
            <person name="Johannesson H."/>
        </authorList>
    </citation>
    <scope>NUCLEOTIDE SEQUENCE [LARGE SCALE GENOMIC DNA]</scope>
    <source>
        <strain evidence="3">CBS 340.73</strain>
    </source>
</reference>